<feature type="compositionally biased region" description="Low complexity" evidence="1">
    <location>
        <begin position="260"/>
        <end position="300"/>
    </location>
</feature>
<reference evidence="2 3" key="1">
    <citation type="submission" date="2012-04" db="EMBL/GenBank/DDBJ databases">
        <title>The Genome Sequence of Loa loa.</title>
        <authorList>
            <consortium name="The Broad Institute Genome Sequencing Platform"/>
            <consortium name="Broad Institute Genome Sequencing Center for Infectious Disease"/>
            <person name="Nutman T.B."/>
            <person name="Fink D.L."/>
            <person name="Russ C."/>
            <person name="Young S."/>
            <person name="Zeng Q."/>
            <person name="Gargeya S."/>
            <person name="Alvarado L."/>
            <person name="Berlin A."/>
            <person name="Chapman S.B."/>
            <person name="Chen Z."/>
            <person name="Freedman E."/>
            <person name="Gellesch M."/>
            <person name="Goldberg J."/>
            <person name="Griggs A."/>
            <person name="Gujja S."/>
            <person name="Heilman E.R."/>
            <person name="Heiman D."/>
            <person name="Howarth C."/>
            <person name="Mehta T."/>
            <person name="Neiman D."/>
            <person name="Pearson M."/>
            <person name="Roberts A."/>
            <person name="Saif S."/>
            <person name="Shea T."/>
            <person name="Shenoy N."/>
            <person name="Sisk P."/>
            <person name="Stolte C."/>
            <person name="Sykes S."/>
            <person name="White J."/>
            <person name="Yandava C."/>
            <person name="Haas B."/>
            <person name="Henn M.R."/>
            <person name="Nusbaum C."/>
            <person name="Birren B."/>
        </authorList>
    </citation>
    <scope>NUCLEOTIDE SEQUENCE [LARGE SCALE GENOMIC DNA]</scope>
</reference>
<feature type="compositionally biased region" description="Acidic residues" evidence="1">
    <location>
        <begin position="1"/>
        <end position="19"/>
    </location>
</feature>
<feature type="compositionally biased region" description="Low complexity" evidence="1">
    <location>
        <begin position="202"/>
        <end position="217"/>
    </location>
</feature>
<dbReference type="eggNOG" id="ENOG502S56X">
    <property type="taxonomic scope" value="Eukaryota"/>
</dbReference>
<organism evidence="3 4">
    <name type="scientific">Loa loa</name>
    <name type="common">Eye worm</name>
    <name type="synonym">Filaria loa</name>
    <dbReference type="NCBI Taxonomy" id="7209"/>
    <lineage>
        <taxon>Eukaryota</taxon>
        <taxon>Metazoa</taxon>
        <taxon>Ecdysozoa</taxon>
        <taxon>Nematoda</taxon>
        <taxon>Chromadorea</taxon>
        <taxon>Rhabditida</taxon>
        <taxon>Spirurina</taxon>
        <taxon>Spiruromorpha</taxon>
        <taxon>Filarioidea</taxon>
        <taxon>Onchocercidae</taxon>
        <taxon>Loa</taxon>
    </lineage>
</organism>
<dbReference type="Proteomes" id="UP000095285">
    <property type="component" value="Unassembled WGS sequence"/>
</dbReference>
<dbReference type="WBParaSite" id="EN70_5429">
    <property type="protein sequence ID" value="EN70_5429"/>
    <property type="gene ID" value="EN70_5429"/>
</dbReference>
<evidence type="ECO:0000256" key="1">
    <source>
        <dbReference type="SAM" id="MobiDB-lite"/>
    </source>
</evidence>
<proteinExistence type="predicted"/>
<feature type="compositionally biased region" description="Basic and acidic residues" evidence="1">
    <location>
        <begin position="133"/>
        <end position="143"/>
    </location>
</feature>
<feature type="compositionally biased region" description="Basic and acidic residues" evidence="1">
    <location>
        <begin position="153"/>
        <end position="198"/>
    </location>
</feature>
<feature type="compositionally biased region" description="Low complexity" evidence="1">
    <location>
        <begin position="227"/>
        <end position="248"/>
    </location>
</feature>
<feature type="compositionally biased region" description="Basic and acidic residues" evidence="1">
    <location>
        <begin position="51"/>
        <end position="71"/>
    </location>
</feature>
<feature type="compositionally biased region" description="Polar residues" evidence="1">
    <location>
        <begin position="33"/>
        <end position="50"/>
    </location>
</feature>
<dbReference type="EMBL" id="JH712085">
    <property type="protein sequence ID" value="EJD76189.1"/>
    <property type="molecule type" value="Genomic_DNA"/>
</dbReference>
<evidence type="ECO:0000313" key="4">
    <source>
        <dbReference type="WBParaSite" id="EN70_5429"/>
    </source>
</evidence>
<evidence type="ECO:0000313" key="3">
    <source>
        <dbReference type="Proteomes" id="UP000095285"/>
    </source>
</evidence>
<dbReference type="CTD" id="31251483"/>
<evidence type="ECO:0000313" key="2">
    <source>
        <dbReference type="EMBL" id="EJD76189.1"/>
    </source>
</evidence>
<feature type="region of interest" description="Disordered" evidence="1">
    <location>
        <begin position="1"/>
        <end position="90"/>
    </location>
</feature>
<dbReference type="KEGG" id="loa:LOAG_16794"/>
<gene>
    <name evidence="2 4" type="ORF">LOAG_16794</name>
</gene>
<protein>
    <submittedName>
        <fullName evidence="4">Microtubule-associated protein</fullName>
    </submittedName>
</protein>
<sequence>MPHNIEEDEEEEEEEEDEVPVTLRKGSGFKMVTSMTPNVNQSTTGTMSSVDDQHTKTVHETTTRTESHEVIRPQGQPQIELDPAEVERREAETRAQIELRQAKLIAEQKEAMEKAQQEALQRAQLAQQQAIKEAQERAQREAQMRVQQAQAEAKAKQAEAEAKARQAQAEAKKRAEEEAIRRAEQEARIKAEQERAEQLRVQQQAKIMAAKQAQQEQVRAQNLQQNQPSNVQLQKKQQQPNQPQSQVPTRQSQIPEKQPQMMAKQTQVQAAKQAPIKQVQQMPQQQQQKKGPAVPAKPGQQTASAATTAVRGGLIGHKLSAQRNGGSVLQAQVAPVSRTPAQQQTSATQLIPNTGNKIQVMRGGDVQQAYLNNLIKPAEMLPQQEVKPIHTQEDQSWVTQNRVPVEIQAPQPARITIPDLHGSVEVKPTVIVPRPMQTTRVEWNEFPQEEAKEMRDVPRVKAGEWHPDNQGEIIGAQSVRSAYQPGRIGHVWPPPQNENIAPRQNVTVTKAAEDTAWRRDEKMEMETGTAWGKSVPHNLQRVWPPPESEVRTIRSSGSRLKAVQWPPPEFEQQIQQDVDILQTRLPVKPNQRQWPPPPPEYGPVVEQTETLMEQKRTTKQVPAQPMMQKGTAVTKGMVRVG</sequence>
<reference evidence="4" key="2">
    <citation type="submission" date="2016-11" db="UniProtKB">
        <authorList>
            <consortium name="WormBaseParasite"/>
        </authorList>
    </citation>
    <scope>IDENTIFICATION</scope>
</reference>
<dbReference type="OMA" id="KWSRTPG"/>
<dbReference type="RefSeq" id="XP_020307002.1">
    <property type="nucleotide sequence ID" value="XM_020449452.1"/>
</dbReference>
<keyword evidence="3" id="KW-1185">Reference proteome</keyword>
<accession>A0A1S0UKT1</accession>
<dbReference type="STRING" id="7209.A0A1I7VRB9"/>
<feature type="region of interest" description="Disordered" evidence="1">
    <location>
        <begin position="127"/>
        <end position="307"/>
    </location>
</feature>
<dbReference type="OrthoDB" id="5875553at2759"/>
<dbReference type="AlphaFoldDB" id="A0A1I7VRB9"/>
<accession>A0A1I7VRB9</accession>
<name>A0A1I7VRB9_LOALO</name>
<dbReference type="GeneID" id="31251483"/>